<evidence type="ECO:0000313" key="6">
    <source>
        <dbReference type="EMBL" id="CAB4813908.1"/>
    </source>
</evidence>
<evidence type="ECO:0000259" key="3">
    <source>
        <dbReference type="Pfam" id="PF02775"/>
    </source>
</evidence>
<dbReference type="Gene3D" id="3.40.920.10">
    <property type="entry name" value="Pyruvate-ferredoxin oxidoreductase, PFOR, domain III"/>
    <property type="match status" value="1"/>
</dbReference>
<dbReference type="GO" id="GO:0045333">
    <property type="term" value="P:cellular respiration"/>
    <property type="evidence" value="ECO:0007669"/>
    <property type="project" value="UniProtKB-ARBA"/>
</dbReference>
<organism evidence="8">
    <name type="scientific">freshwater metagenome</name>
    <dbReference type="NCBI Taxonomy" id="449393"/>
    <lineage>
        <taxon>unclassified sequences</taxon>
        <taxon>metagenomes</taxon>
        <taxon>ecological metagenomes</taxon>
    </lineage>
</organism>
<dbReference type="Gene3D" id="3.40.50.970">
    <property type="match status" value="1"/>
</dbReference>
<evidence type="ECO:0000256" key="1">
    <source>
        <dbReference type="ARBA" id="ARBA00023002"/>
    </source>
</evidence>
<evidence type="ECO:0000313" key="5">
    <source>
        <dbReference type="EMBL" id="CAB4734709.1"/>
    </source>
</evidence>
<dbReference type="Pfam" id="PF01558">
    <property type="entry name" value="POR"/>
    <property type="match status" value="1"/>
</dbReference>
<evidence type="ECO:0000313" key="8">
    <source>
        <dbReference type="EMBL" id="CAB4947624.1"/>
    </source>
</evidence>
<feature type="domain" description="Pyruvate/ketoisovalerate oxidoreductase catalytic" evidence="2">
    <location>
        <begin position="305"/>
        <end position="469"/>
    </location>
</feature>
<feature type="domain" description="Thiamine pyrophosphate enzyme TPP-binding" evidence="3">
    <location>
        <begin position="67"/>
        <end position="216"/>
    </location>
</feature>
<keyword evidence="1" id="KW-0560">Oxidoreductase</keyword>
<proteinExistence type="predicted"/>
<dbReference type="EMBL" id="CAFAAV010000054">
    <property type="protein sequence ID" value="CAB4813908.1"/>
    <property type="molecule type" value="Genomic_DNA"/>
</dbReference>
<dbReference type="PANTHER" id="PTHR48084:SF3">
    <property type="entry name" value="SUBUNIT OF PYRUVATE:FLAVODOXIN OXIDOREDUCTASE"/>
    <property type="match status" value="1"/>
</dbReference>
<dbReference type="AlphaFoldDB" id="A0A6J7JZL8"/>
<dbReference type="InterPro" id="IPR051457">
    <property type="entry name" value="2-oxoacid:Fd_oxidoreductase"/>
</dbReference>
<dbReference type="GO" id="GO:0030976">
    <property type="term" value="F:thiamine pyrophosphate binding"/>
    <property type="evidence" value="ECO:0007669"/>
    <property type="project" value="InterPro"/>
</dbReference>
<dbReference type="SUPFAM" id="SSF52518">
    <property type="entry name" value="Thiamin diphosphate-binding fold (THDP-binding)"/>
    <property type="match status" value="1"/>
</dbReference>
<dbReference type="InterPro" id="IPR029061">
    <property type="entry name" value="THDP-binding"/>
</dbReference>
<dbReference type="EMBL" id="CAFBOL010000123">
    <property type="protein sequence ID" value="CAB5014135.1"/>
    <property type="molecule type" value="Genomic_DNA"/>
</dbReference>
<sequence>MPSSVFYRQFERHDHAAGLHAHATTYCPGCGHGLAQKYLAEAIDELGVQDRTVLVSPVGCSVFSYYYFDVGNTQAAHGRAPAVGLGHKTANPDSIVICYQGDGDLASIGLAEIISTAQMGIPITVIFANNAIYGMTGGQMAPTTLTGQRTTTTPEGRTLFSGQPLKVAEMIAGLDGPVFVERVALYDNKHRTHARRAIKKALELQVNGVGFAFIEVLAECPTHLKLSPEETEHWVRDNMEPVFPLGVKKDITDGPHYPTIPTPSFDVERILSVLGTTSEQPTRYATGFPAHLDPDDISLKLAGAGGDGAQTAAMLITRSAIAEGFDSTHIPSYGPESRGGTSYADVHVAAVEVLSPAAPHPHVLVAFNAPSLAKFGPTVRAGGVVIYDSSIITEVPDGRADGVRMVGVPFTAVAKELGSAVVKNIVALGALQGVTQLFPKDTFLAAIRASLGNHRAMLALDVQAFERGAALAAEFVAGP</sequence>
<evidence type="ECO:0000313" key="9">
    <source>
        <dbReference type="EMBL" id="CAB5014135.1"/>
    </source>
</evidence>
<evidence type="ECO:0000259" key="2">
    <source>
        <dbReference type="Pfam" id="PF01558"/>
    </source>
</evidence>
<dbReference type="GO" id="GO:0016625">
    <property type="term" value="F:oxidoreductase activity, acting on the aldehyde or oxo group of donors, iron-sulfur protein as acceptor"/>
    <property type="evidence" value="ECO:0007669"/>
    <property type="project" value="UniProtKB-ARBA"/>
</dbReference>
<dbReference type="EMBL" id="CAEZYF010000017">
    <property type="protein sequence ID" value="CAB4734709.1"/>
    <property type="molecule type" value="Genomic_DNA"/>
</dbReference>
<dbReference type="PANTHER" id="PTHR48084">
    <property type="entry name" value="2-OXOGLUTARATE OXIDOREDUCTASE SUBUNIT KORB-RELATED"/>
    <property type="match status" value="1"/>
</dbReference>
<dbReference type="EMBL" id="CAESGF010000019">
    <property type="protein sequence ID" value="CAB4364867.1"/>
    <property type="molecule type" value="Genomic_DNA"/>
</dbReference>
<dbReference type="SUPFAM" id="SSF53323">
    <property type="entry name" value="Pyruvate-ferredoxin oxidoreductase, PFOR, domain III"/>
    <property type="match status" value="1"/>
</dbReference>
<dbReference type="InterPro" id="IPR011766">
    <property type="entry name" value="TPP_enzyme_TPP-bd"/>
</dbReference>
<dbReference type="Pfam" id="PF02775">
    <property type="entry name" value="TPP_enzyme_C"/>
    <property type="match status" value="1"/>
</dbReference>
<dbReference type="EMBL" id="CAFBIY010000074">
    <property type="protein sequence ID" value="CAB4851192.1"/>
    <property type="molecule type" value="Genomic_DNA"/>
</dbReference>
<accession>A0A6J7JZL8</accession>
<name>A0A6J7JZL8_9ZZZZ</name>
<gene>
    <name evidence="5" type="ORF">UFOPK2656_02390</name>
    <name evidence="6" type="ORF">UFOPK3099_00926</name>
    <name evidence="7" type="ORF">UFOPK3267_01436</name>
    <name evidence="8" type="ORF">UFOPK3651_02628</name>
    <name evidence="9" type="ORF">UFOPK3931_02973</name>
    <name evidence="4" type="ORF">UFOPK4189_02625</name>
</gene>
<protein>
    <submittedName>
        <fullName evidence="8">Unannotated protein</fullName>
    </submittedName>
</protein>
<evidence type="ECO:0000313" key="7">
    <source>
        <dbReference type="EMBL" id="CAB4851192.1"/>
    </source>
</evidence>
<evidence type="ECO:0000313" key="4">
    <source>
        <dbReference type="EMBL" id="CAB4364867.1"/>
    </source>
</evidence>
<dbReference type="InterPro" id="IPR002869">
    <property type="entry name" value="Pyrv_flavodox_OxRed_cen"/>
</dbReference>
<dbReference type="EMBL" id="CAFBMT010000018">
    <property type="protein sequence ID" value="CAB4947624.1"/>
    <property type="molecule type" value="Genomic_DNA"/>
</dbReference>
<dbReference type="InterPro" id="IPR019752">
    <property type="entry name" value="Pyrv/ketoisovalerate_OxRed_cat"/>
</dbReference>
<reference evidence="8" key="1">
    <citation type="submission" date="2020-05" db="EMBL/GenBank/DDBJ databases">
        <authorList>
            <person name="Chiriac C."/>
            <person name="Salcher M."/>
            <person name="Ghai R."/>
            <person name="Kavagutti S V."/>
        </authorList>
    </citation>
    <scope>NUCLEOTIDE SEQUENCE</scope>
</reference>